<gene>
    <name evidence="3" type="ORF">Poly21_38200</name>
</gene>
<feature type="domain" description="BON" evidence="2">
    <location>
        <begin position="199"/>
        <end position="245"/>
    </location>
</feature>
<keyword evidence="1" id="KW-0732">Signal</keyword>
<dbReference type="EMBL" id="SJPU01000002">
    <property type="protein sequence ID" value="TWU16615.1"/>
    <property type="molecule type" value="Genomic_DNA"/>
</dbReference>
<feature type="signal peptide" evidence="1">
    <location>
        <begin position="1"/>
        <end position="32"/>
    </location>
</feature>
<organism evidence="3 4">
    <name type="scientific">Allorhodopirellula heiligendammensis</name>
    <dbReference type="NCBI Taxonomy" id="2714739"/>
    <lineage>
        <taxon>Bacteria</taxon>
        <taxon>Pseudomonadati</taxon>
        <taxon>Planctomycetota</taxon>
        <taxon>Planctomycetia</taxon>
        <taxon>Pirellulales</taxon>
        <taxon>Pirellulaceae</taxon>
        <taxon>Allorhodopirellula</taxon>
    </lineage>
</organism>
<dbReference type="AlphaFoldDB" id="A0A5C6BXC8"/>
<dbReference type="OrthoDB" id="291345at2"/>
<dbReference type="InterPro" id="IPR007055">
    <property type="entry name" value="BON_dom"/>
</dbReference>
<evidence type="ECO:0000313" key="3">
    <source>
        <dbReference type="EMBL" id="TWU16615.1"/>
    </source>
</evidence>
<comment type="caution">
    <text evidence="3">The sequence shown here is derived from an EMBL/GenBank/DDBJ whole genome shotgun (WGS) entry which is preliminary data.</text>
</comment>
<keyword evidence="4" id="KW-1185">Reference proteome</keyword>
<evidence type="ECO:0000313" key="4">
    <source>
        <dbReference type="Proteomes" id="UP000319908"/>
    </source>
</evidence>
<dbReference type="Proteomes" id="UP000319908">
    <property type="component" value="Unassembled WGS sequence"/>
</dbReference>
<feature type="chain" id="PRO_5023015441" evidence="1">
    <location>
        <begin position="33"/>
        <end position="245"/>
    </location>
</feature>
<evidence type="ECO:0000256" key="1">
    <source>
        <dbReference type="SAM" id="SignalP"/>
    </source>
</evidence>
<reference evidence="3 4" key="1">
    <citation type="journal article" date="2020" name="Antonie Van Leeuwenhoek">
        <title>Rhodopirellula heiligendammensis sp. nov., Rhodopirellula pilleata sp. nov., and Rhodopirellula solitaria sp. nov. isolated from natural or artificial marine surfaces in Northern Germany and California, USA, and emended description of the genus Rhodopirellula.</title>
        <authorList>
            <person name="Kallscheuer N."/>
            <person name="Wiegand S."/>
            <person name="Jogler M."/>
            <person name="Boedeker C."/>
            <person name="Peeters S.H."/>
            <person name="Rast P."/>
            <person name="Heuer A."/>
            <person name="Jetten M.S.M."/>
            <person name="Rohde M."/>
            <person name="Jogler C."/>
        </authorList>
    </citation>
    <scope>NUCLEOTIDE SEQUENCE [LARGE SCALE GENOMIC DNA]</scope>
    <source>
        <strain evidence="3 4">Poly21</strain>
    </source>
</reference>
<proteinExistence type="predicted"/>
<protein>
    <submittedName>
        <fullName evidence="3">BON domain protein</fullName>
    </submittedName>
</protein>
<evidence type="ECO:0000259" key="2">
    <source>
        <dbReference type="Pfam" id="PF04972"/>
    </source>
</evidence>
<accession>A0A5C6BXC8</accession>
<dbReference type="Pfam" id="PF04972">
    <property type="entry name" value="BON"/>
    <property type="match status" value="1"/>
</dbReference>
<sequence length="245" mass="24679">MLNLKSNTWYKRLLTSIFSIALVVCLGTTVQANNGGGGNTGGGGTGGGGAGAGGTPITGGSDLVDLQEEFIGDVDRTGGVGQFSEPVGASVTSAAASLSTTGARATTRAGGGLGGLGGLGAAFNNALNGGLNGGTEATMPIRTRLRSAVELPPVDVDVQIAREVSLNNRLQRTSSLGPRPRGPATLGAEYGPASQPLYGVNVQMQGRTAILQGTVSSEAHRRRSELLIRLEPGVSQIDNRISVAP</sequence>
<name>A0A5C6BXC8_9BACT</name>
<dbReference type="RefSeq" id="WP_146408227.1">
    <property type="nucleotide sequence ID" value="NZ_SJPU01000002.1"/>
</dbReference>
<dbReference type="Gene3D" id="3.30.1340.30">
    <property type="match status" value="1"/>
</dbReference>